<keyword evidence="9" id="KW-1278">Translocase</keyword>
<evidence type="ECO:0000256" key="5">
    <source>
        <dbReference type="ARBA" id="ARBA00021006"/>
    </source>
</evidence>
<sequence>MMKLIFPLLFLSLSLPCNWWILVSVFFMIIFMMIFYPVCGFGTFYSFGFALDMISYWLVMLTLWIVLLMFIASFSVSLTSSSCYFTGLLMVLNIILVLCFSTTNLFMFYIMFEGSIIPTLFLIFGWGYQPERGMAGIYFLFYTLFASLPMLVSIAWVKYSVFTLFFYLIRLDFNIYLYLGLLLAFLVKVPMAFLHYWLPSAHVEAPISGSMILAGVLLKLGCYGIYKVMFFINNNLTCNAYIICISAFGMVYAGVLCLYQIDMKSLVAYSSVFHMGMVIWGFLMFNYFGMLGSILIVIGHGLCSSGLFCLVNLCYERTCTRSIYINKGLITVAPVLSMFWFMFCANNMASPFSLNLFGEVLIIGGVASWGIPGLSLLAVSSFLSCGVSIYLYSITQHGYYSGHPFLPVNVREYLLLFVHWLPLNFMFMMLDSFYCI</sequence>
<dbReference type="PRINTS" id="PR01437">
    <property type="entry name" value="NUOXDRDTASE4"/>
</dbReference>
<dbReference type="PANTHER" id="PTHR43507">
    <property type="entry name" value="NADH-UBIQUINONE OXIDOREDUCTASE CHAIN 4"/>
    <property type="match status" value="1"/>
</dbReference>
<dbReference type="EC" id="7.1.1.2" evidence="4 17"/>
<evidence type="ECO:0000256" key="4">
    <source>
        <dbReference type="ARBA" id="ARBA00012944"/>
    </source>
</evidence>
<evidence type="ECO:0000256" key="9">
    <source>
        <dbReference type="ARBA" id="ARBA00022967"/>
    </source>
</evidence>
<dbReference type="PANTHER" id="PTHR43507:SF20">
    <property type="entry name" value="NADH-UBIQUINONE OXIDOREDUCTASE CHAIN 4"/>
    <property type="match status" value="1"/>
</dbReference>
<feature type="transmembrane region" description="Helical" evidence="17">
    <location>
        <begin position="175"/>
        <end position="198"/>
    </location>
</feature>
<keyword evidence="10 17" id="KW-0249">Electron transport</keyword>
<feature type="transmembrane region" description="Helical" evidence="17">
    <location>
        <begin position="327"/>
        <end position="349"/>
    </location>
</feature>
<dbReference type="GO" id="GO:0048039">
    <property type="term" value="F:ubiquinone binding"/>
    <property type="evidence" value="ECO:0007669"/>
    <property type="project" value="TreeGrafter"/>
</dbReference>
<keyword evidence="8 17" id="KW-0812">Transmembrane</keyword>
<comment type="function">
    <text evidence="1">Core subunit of the mitochondrial membrane respiratory chain NADH dehydrogenase (Complex I) that is believed to belong to the minimal assembly required for catalysis. Complex I functions in the transfer of electrons from NADH to the respiratory chain. The immediate electron acceptor for the enzyme is believed to be ubiquinone.</text>
</comment>
<keyword evidence="11 17" id="KW-1133">Transmembrane helix</keyword>
<keyword evidence="12 17" id="KW-0520">NAD</keyword>
<feature type="transmembrane region" description="Helical" evidence="17">
    <location>
        <begin position="239"/>
        <end position="259"/>
    </location>
</feature>
<evidence type="ECO:0000256" key="10">
    <source>
        <dbReference type="ARBA" id="ARBA00022982"/>
    </source>
</evidence>
<evidence type="ECO:0000256" key="2">
    <source>
        <dbReference type="ARBA" id="ARBA00004225"/>
    </source>
</evidence>
<gene>
    <name evidence="20" type="primary">ND4</name>
</gene>
<feature type="domain" description="NADH:ubiquinone oxidoreductase chain 4 N-terminal" evidence="19">
    <location>
        <begin position="1"/>
        <end position="98"/>
    </location>
</feature>
<comment type="function">
    <text evidence="17">Core subunit of the mitochondrial membrane respiratory chain NADH dehydrogenase (Complex I) which catalyzes electron transfer from NADH through the respiratory chain, using ubiquinone as an electron acceptor. Essential for the catalytic activity and assembly of complex I.</text>
</comment>
<feature type="transmembrane region" description="Helical" evidence="17">
    <location>
        <begin position="369"/>
        <end position="392"/>
    </location>
</feature>
<dbReference type="Pfam" id="PF00361">
    <property type="entry name" value="Proton_antipo_M"/>
    <property type="match status" value="1"/>
</dbReference>
<feature type="transmembrane region" description="Helical" evidence="17">
    <location>
        <begin position="294"/>
        <end position="315"/>
    </location>
</feature>
<comment type="subcellular location">
    <subcellularLocation>
        <location evidence="2 17">Mitochondrion membrane</location>
        <topology evidence="2 17">Multi-pass membrane protein</topology>
    </subcellularLocation>
</comment>
<feature type="transmembrane region" description="Helical" evidence="17">
    <location>
        <begin position="210"/>
        <end position="233"/>
    </location>
</feature>
<feature type="transmembrane region" description="Helical" evidence="17">
    <location>
        <begin position="94"/>
        <end position="127"/>
    </location>
</feature>
<reference evidence="20" key="1">
    <citation type="journal article" date="2016" name="Mitochondrial DNA">
        <title>Complete mitochondrial genome of the flat bug Brachyrhynchus hsiaoi (Hemiptera: Aradidae).</title>
        <authorList>
            <person name="Li H."/>
            <person name="Shi A."/>
            <person name="Song F."/>
            <person name="Cai W."/>
        </authorList>
    </citation>
    <scope>NUCLEOTIDE SEQUENCE</scope>
</reference>
<dbReference type="AlphaFoldDB" id="A0A059P0N3"/>
<dbReference type="InterPro" id="IPR003918">
    <property type="entry name" value="NADH_UbQ_OxRdtase"/>
</dbReference>
<dbReference type="GO" id="GO:0015990">
    <property type="term" value="P:electron transport coupled proton transport"/>
    <property type="evidence" value="ECO:0007669"/>
    <property type="project" value="TreeGrafter"/>
</dbReference>
<dbReference type="GO" id="GO:0008137">
    <property type="term" value="F:NADH dehydrogenase (ubiquinone) activity"/>
    <property type="evidence" value="ECO:0007669"/>
    <property type="project" value="UniProtKB-UniRule"/>
</dbReference>
<evidence type="ECO:0000256" key="16">
    <source>
        <dbReference type="ARBA" id="ARBA00049551"/>
    </source>
</evidence>
<evidence type="ECO:0000256" key="12">
    <source>
        <dbReference type="ARBA" id="ARBA00023027"/>
    </source>
</evidence>
<comment type="similarity">
    <text evidence="3 17">Belongs to the complex I subunit 4 family.</text>
</comment>
<dbReference type="Pfam" id="PF01059">
    <property type="entry name" value="Oxidored_q5_N"/>
    <property type="match status" value="1"/>
</dbReference>
<geneLocation type="mitochondrion" evidence="20"/>
<feature type="domain" description="NADH:quinone oxidoreductase/Mrp antiporter transmembrane" evidence="18">
    <location>
        <begin position="103"/>
        <end position="383"/>
    </location>
</feature>
<feature type="transmembrane region" description="Helical" evidence="17">
    <location>
        <begin position="26"/>
        <end position="47"/>
    </location>
</feature>
<keyword evidence="13 17" id="KW-0830">Ubiquinone</keyword>
<evidence type="ECO:0000256" key="1">
    <source>
        <dbReference type="ARBA" id="ARBA00003257"/>
    </source>
</evidence>
<evidence type="ECO:0000256" key="13">
    <source>
        <dbReference type="ARBA" id="ARBA00023075"/>
    </source>
</evidence>
<dbReference type="GO" id="GO:0031966">
    <property type="term" value="C:mitochondrial membrane"/>
    <property type="evidence" value="ECO:0007669"/>
    <property type="project" value="UniProtKB-SubCell"/>
</dbReference>
<evidence type="ECO:0000256" key="11">
    <source>
        <dbReference type="ARBA" id="ARBA00022989"/>
    </source>
</evidence>
<dbReference type="EMBL" id="HQ441232">
    <property type="protein sequence ID" value="ADQ64014.1"/>
    <property type="molecule type" value="Genomic_DNA"/>
</dbReference>
<feature type="transmembrane region" description="Helical" evidence="17">
    <location>
        <begin position="54"/>
        <end position="74"/>
    </location>
</feature>
<accession>A0A059P0N3</accession>
<dbReference type="InterPro" id="IPR000260">
    <property type="entry name" value="NADH4_N"/>
</dbReference>
<dbReference type="GO" id="GO:0042773">
    <property type="term" value="P:ATP synthesis coupled electron transport"/>
    <property type="evidence" value="ECO:0007669"/>
    <property type="project" value="InterPro"/>
</dbReference>
<proteinExistence type="inferred from homology"/>
<dbReference type="RefSeq" id="YP_008757551.1">
    <property type="nucleotide sequence ID" value="NC_022670.1"/>
</dbReference>
<feature type="transmembrane region" description="Helical" evidence="17">
    <location>
        <begin position="266"/>
        <end position="288"/>
    </location>
</feature>
<protein>
    <recommendedName>
        <fullName evidence="5 17">NADH-ubiquinone oxidoreductase chain 4</fullName>
        <ecNumber evidence="4 17">7.1.1.2</ecNumber>
    </recommendedName>
</protein>
<keyword evidence="7 17" id="KW-0679">Respiratory chain</keyword>
<evidence type="ECO:0000256" key="3">
    <source>
        <dbReference type="ARBA" id="ARBA00009025"/>
    </source>
</evidence>
<comment type="catalytic activity">
    <reaction evidence="16 17">
        <text>a ubiquinone + NADH + 5 H(+)(in) = a ubiquinol + NAD(+) + 4 H(+)(out)</text>
        <dbReference type="Rhea" id="RHEA:29091"/>
        <dbReference type="Rhea" id="RHEA-COMP:9565"/>
        <dbReference type="Rhea" id="RHEA-COMP:9566"/>
        <dbReference type="ChEBI" id="CHEBI:15378"/>
        <dbReference type="ChEBI" id="CHEBI:16389"/>
        <dbReference type="ChEBI" id="CHEBI:17976"/>
        <dbReference type="ChEBI" id="CHEBI:57540"/>
        <dbReference type="ChEBI" id="CHEBI:57945"/>
        <dbReference type="EC" id="7.1.1.2"/>
    </reaction>
</comment>
<feature type="transmembrane region" description="Helical" evidence="17">
    <location>
        <begin position="413"/>
        <end position="434"/>
    </location>
</feature>
<dbReference type="GO" id="GO:0003954">
    <property type="term" value="F:NADH dehydrogenase activity"/>
    <property type="evidence" value="ECO:0007669"/>
    <property type="project" value="TreeGrafter"/>
</dbReference>
<organism evidence="20">
    <name type="scientific">Brachyrhynchus hsiaoi</name>
    <dbReference type="NCBI Taxonomy" id="928820"/>
    <lineage>
        <taxon>Eukaryota</taxon>
        <taxon>Metazoa</taxon>
        <taxon>Ecdysozoa</taxon>
        <taxon>Arthropoda</taxon>
        <taxon>Hexapoda</taxon>
        <taxon>Insecta</taxon>
        <taxon>Pterygota</taxon>
        <taxon>Neoptera</taxon>
        <taxon>Paraneoptera</taxon>
        <taxon>Hemiptera</taxon>
        <taxon>Heteroptera</taxon>
        <taxon>Panheteroptera</taxon>
        <taxon>Pentatomomorpha</taxon>
        <taxon>Aradoidea</taxon>
        <taxon>Aradidae</taxon>
        <taxon>Mezirinae</taxon>
        <taxon>Brachyrhynchus</taxon>
    </lineage>
</organism>
<evidence type="ECO:0000256" key="14">
    <source>
        <dbReference type="ARBA" id="ARBA00023128"/>
    </source>
</evidence>
<evidence type="ECO:0000256" key="15">
    <source>
        <dbReference type="ARBA" id="ARBA00023136"/>
    </source>
</evidence>
<keyword evidence="6 17" id="KW-0813">Transport</keyword>
<feature type="transmembrane region" description="Helical" evidence="17">
    <location>
        <begin position="139"/>
        <end position="169"/>
    </location>
</feature>
<name>A0A059P0N3_9HEMI</name>
<dbReference type="GeneID" id="17427316"/>
<evidence type="ECO:0000259" key="19">
    <source>
        <dbReference type="Pfam" id="PF01059"/>
    </source>
</evidence>
<dbReference type="InterPro" id="IPR001750">
    <property type="entry name" value="ND/Mrp_TM"/>
</dbReference>
<keyword evidence="14 17" id="KW-0496">Mitochondrion</keyword>
<evidence type="ECO:0000256" key="6">
    <source>
        <dbReference type="ARBA" id="ARBA00022448"/>
    </source>
</evidence>
<keyword evidence="15 17" id="KW-0472">Membrane</keyword>
<evidence type="ECO:0000256" key="8">
    <source>
        <dbReference type="ARBA" id="ARBA00022692"/>
    </source>
</evidence>
<evidence type="ECO:0000256" key="7">
    <source>
        <dbReference type="ARBA" id="ARBA00022660"/>
    </source>
</evidence>
<evidence type="ECO:0000259" key="18">
    <source>
        <dbReference type="Pfam" id="PF00361"/>
    </source>
</evidence>
<evidence type="ECO:0000313" key="20">
    <source>
        <dbReference type="EMBL" id="ADQ64014.1"/>
    </source>
</evidence>
<evidence type="ECO:0000256" key="17">
    <source>
        <dbReference type="RuleBase" id="RU003297"/>
    </source>
</evidence>
<dbReference type="CTD" id="4538"/>